<accession>A0AAN7DIK7</accession>
<dbReference type="FunFam" id="3.40.50.720:FF:000084">
    <property type="entry name" value="Short-chain dehydrogenase reductase"/>
    <property type="match status" value="1"/>
</dbReference>
<dbReference type="CDD" id="cd05233">
    <property type="entry name" value="SDR_c"/>
    <property type="match status" value="1"/>
</dbReference>
<dbReference type="Gene3D" id="3.40.50.720">
    <property type="entry name" value="NAD(P)-binding Rossmann-like Domain"/>
    <property type="match status" value="1"/>
</dbReference>
<proteinExistence type="inferred from homology"/>
<dbReference type="Pfam" id="PF13561">
    <property type="entry name" value="adh_short_C2"/>
    <property type="match status" value="1"/>
</dbReference>
<keyword evidence="2" id="KW-0560">Oxidoreductase</keyword>
<sequence length="271" mass="28562">MDNLVCIVTGANSLTGIGRAAVYAFAKKNARAIYATDISEENLVSLAEDIYKTTGVECIPKHMDASSDDDIQAVIGDAMAKFGRLDVYFANAGIAGPHPMKTETQDEFLNMMRVNSWSVYAGIKYASEAMEKTSAEKPSSNGSIIATASVAGVRSGAGPMSYSASKAAVINLCQSASWRLRGKNIRVNAICPGLIVTEMTEKVLAAIKGNGTMETTLMTSSALQRFGDPKEIAAMAAFLAGPEASYITGQDIKVDGGMTASLPYAPLFADN</sequence>
<evidence type="ECO:0000256" key="1">
    <source>
        <dbReference type="ARBA" id="ARBA00006484"/>
    </source>
</evidence>
<evidence type="ECO:0000256" key="2">
    <source>
        <dbReference type="ARBA" id="ARBA00023002"/>
    </source>
</evidence>
<comment type="caution">
    <text evidence="3">The sequence shown here is derived from an EMBL/GenBank/DDBJ whole genome shotgun (WGS) entry which is preliminary data.</text>
</comment>
<dbReference type="PANTHER" id="PTHR43180">
    <property type="entry name" value="3-OXOACYL-(ACYL-CARRIER-PROTEIN) REDUCTASE (AFU_ORTHOLOGUE AFUA_6G11210)"/>
    <property type="match status" value="1"/>
</dbReference>
<comment type="similarity">
    <text evidence="1">Belongs to the short-chain dehydrogenases/reductases (SDR) family.</text>
</comment>
<dbReference type="RefSeq" id="XP_064683970.1">
    <property type="nucleotide sequence ID" value="XM_064820050.1"/>
</dbReference>
<evidence type="ECO:0008006" key="5">
    <source>
        <dbReference type="Google" id="ProtNLM"/>
    </source>
</evidence>
<dbReference type="InterPro" id="IPR002347">
    <property type="entry name" value="SDR_fam"/>
</dbReference>
<dbReference type="InterPro" id="IPR036291">
    <property type="entry name" value="NAD(P)-bd_dom_sf"/>
</dbReference>
<dbReference type="GeneID" id="89944340"/>
<dbReference type="PANTHER" id="PTHR43180:SF66">
    <property type="entry name" value="SHORT-CHAIN DEHYDROGENASE_REDUCTASE FAMILY PROTEIN"/>
    <property type="match status" value="1"/>
</dbReference>
<dbReference type="SUPFAM" id="SSF51735">
    <property type="entry name" value="NAD(P)-binding Rossmann-fold domains"/>
    <property type="match status" value="1"/>
</dbReference>
<organism evidence="3 4">
    <name type="scientific">Mucor velutinosus</name>
    <dbReference type="NCBI Taxonomy" id="708070"/>
    <lineage>
        <taxon>Eukaryota</taxon>
        <taxon>Fungi</taxon>
        <taxon>Fungi incertae sedis</taxon>
        <taxon>Mucoromycota</taxon>
        <taxon>Mucoromycotina</taxon>
        <taxon>Mucoromycetes</taxon>
        <taxon>Mucorales</taxon>
        <taxon>Mucorineae</taxon>
        <taxon>Mucoraceae</taxon>
        <taxon>Mucor</taxon>
    </lineage>
</organism>
<dbReference type="AlphaFoldDB" id="A0AAN7DIK7"/>
<evidence type="ECO:0000313" key="4">
    <source>
        <dbReference type="Proteomes" id="UP001304243"/>
    </source>
</evidence>
<dbReference type="PRINTS" id="PR00081">
    <property type="entry name" value="GDHRDH"/>
</dbReference>
<reference evidence="3 4" key="1">
    <citation type="submission" date="2022-11" db="EMBL/GenBank/DDBJ databases">
        <title>Mucor velutinosus strain NIH1002 WGS.</title>
        <authorList>
            <person name="Subramanian P."/>
            <person name="Mullikin J.C."/>
            <person name="Segre J.A."/>
            <person name="Zelazny A.M."/>
        </authorList>
    </citation>
    <scope>NUCLEOTIDE SEQUENCE [LARGE SCALE GENOMIC DNA]</scope>
    <source>
        <strain evidence="3 4">NIH1002</strain>
    </source>
</reference>
<dbReference type="PRINTS" id="PR00080">
    <property type="entry name" value="SDRFAMILY"/>
</dbReference>
<dbReference type="EMBL" id="JASEJX010000013">
    <property type="protein sequence ID" value="KAK4517304.1"/>
    <property type="molecule type" value="Genomic_DNA"/>
</dbReference>
<gene>
    <name evidence="3" type="ORF">ATC70_000638</name>
</gene>
<evidence type="ECO:0000313" key="3">
    <source>
        <dbReference type="EMBL" id="KAK4517304.1"/>
    </source>
</evidence>
<protein>
    <recommendedName>
        <fullName evidence="5">NAD(P)-binding protein</fullName>
    </recommendedName>
</protein>
<dbReference type="GO" id="GO:0016491">
    <property type="term" value="F:oxidoreductase activity"/>
    <property type="evidence" value="ECO:0007669"/>
    <property type="project" value="UniProtKB-KW"/>
</dbReference>
<keyword evidence="4" id="KW-1185">Reference proteome</keyword>
<dbReference type="Proteomes" id="UP001304243">
    <property type="component" value="Unassembled WGS sequence"/>
</dbReference>
<name>A0AAN7DIK7_9FUNG</name>